<keyword evidence="3" id="KW-1185">Reference proteome</keyword>
<dbReference type="KEGG" id="amx:AM2010_2023"/>
<feature type="region of interest" description="Disordered" evidence="1">
    <location>
        <begin position="46"/>
        <end position="73"/>
    </location>
</feature>
<dbReference type="EMBL" id="CP011805">
    <property type="protein sequence ID" value="AKM08085.1"/>
    <property type="molecule type" value="Genomic_DNA"/>
</dbReference>
<gene>
    <name evidence="2" type="ORF">AM2010_2023</name>
</gene>
<dbReference type="STRING" id="543877.AM2010_2023"/>
<dbReference type="RefSeq" id="WP_047806971.1">
    <property type="nucleotide sequence ID" value="NZ_CP011805.1"/>
</dbReference>
<organism evidence="2 3">
    <name type="scientific">Pelagerythrobacter marensis</name>
    <dbReference type="NCBI Taxonomy" id="543877"/>
    <lineage>
        <taxon>Bacteria</taxon>
        <taxon>Pseudomonadati</taxon>
        <taxon>Pseudomonadota</taxon>
        <taxon>Alphaproteobacteria</taxon>
        <taxon>Sphingomonadales</taxon>
        <taxon>Erythrobacteraceae</taxon>
        <taxon>Pelagerythrobacter</taxon>
    </lineage>
</organism>
<feature type="compositionally biased region" description="Pro residues" evidence="1">
    <location>
        <begin position="53"/>
        <end position="72"/>
    </location>
</feature>
<protein>
    <submittedName>
        <fullName evidence="2">Uncharacterized protein</fullName>
    </submittedName>
</protein>
<sequence>MDANPFTNKWAAIALALLVILAAVALVGDEDGQGVLGDLADRAAGRHARAGDMPPPMADIAPPSRPAAPSPAEPVADFVDDDVSHTFDDDVDFHPDSELVDDAEGFDSTPMIVQEREPDSGTVFEVEGETAIVLADAGEEGL</sequence>
<evidence type="ECO:0000313" key="3">
    <source>
        <dbReference type="Proteomes" id="UP000037643"/>
    </source>
</evidence>
<evidence type="ECO:0000313" key="2">
    <source>
        <dbReference type="EMBL" id="AKM08085.1"/>
    </source>
</evidence>
<proteinExistence type="predicted"/>
<dbReference type="Proteomes" id="UP000037643">
    <property type="component" value="Chromosome"/>
</dbReference>
<accession>A0A0G3X984</accession>
<name>A0A0G3X984_9SPHN</name>
<dbReference type="AlphaFoldDB" id="A0A0G3X984"/>
<dbReference type="OrthoDB" id="10017666at2"/>
<evidence type="ECO:0000256" key="1">
    <source>
        <dbReference type="SAM" id="MobiDB-lite"/>
    </source>
</evidence>
<reference evidence="2 3" key="1">
    <citation type="submission" date="2015-06" db="EMBL/GenBank/DDBJ databases">
        <authorList>
            <person name="Kim K.M."/>
        </authorList>
    </citation>
    <scope>NUCLEOTIDE SEQUENCE [LARGE SCALE GENOMIC DNA]</scope>
    <source>
        <strain evidence="2 3">KCTC 22370</strain>
    </source>
</reference>
<dbReference type="PATRIC" id="fig|543877.4.peg.2055"/>